<protein>
    <submittedName>
        <fullName evidence="1">Uncharacterized protein</fullName>
    </submittedName>
</protein>
<accession>A0A0E2H8P0</accession>
<reference evidence="1 2" key="1">
    <citation type="submission" date="2013-01" db="EMBL/GenBank/DDBJ databases">
        <title>The Genome Sequence of Clostridium clostridioforme 90A8.</title>
        <authorList>
            <consortium name="The Broad Institute Genome Sequencing Platform"/>
            <person name="Earl A."/>
            <person name="Ward D."/>
            <person name="Feldgarden M."/>
            <person name="Gevers D."/>
            <person name="Courvalin P."/>
            <person name="Lambert T."/>
            <person name="Walker B."/>
            <person name="Young S.K."/>
            <person name="Zeng Q."/>
            <person name="Gargeya S."/>
            <person name="Fitzgerald M."/>
            <person name="Haas B."/>
            <person name="Abouelleil A."/>
            <person name="Alvarado L."/>
            <person name="Arachchi H.M."/>
            <person name="Berlin A.M."/>
            <person name="Chapman S.B."/>
            <person name="Dewar J."/>
            <person name="Goldberg J."/>
            <person name="Griggs A."/>
            <person name="Gujja S."/>
            <person name="Hansen M."/>
            <person name="Howarth C."/>
            <person name="Imamovic A."/>
            <person name="Larimer J."/>
            <person name="McCowan C."/>
            <person name="Murphy C."/>
            <person name="Neiman D."/>
            <person name="Pearson M."/>
            <person name="Priest M."/>
            <person name="Roberts A."/>
            <person name="Saif S."/>
            <person name="Shea T."/>
            <person name="Sisk P."/>
            <person name="Sykes S."/>
            <person name="Wortman J."/>
            <person name="Nusbaum C."/>
            <person name="Birren B."/>
        </authorList>
    </citation>
    <scope>NUCLEOTIDE SEQUENCE [LARGE SCALE GENOMIC DNA]</scope>
    <source>
        <strain evidence="1 2">90A8</strain>
    </source>
</reference>
<dbReference type="Proteomes" id="UP000013085">
    <property type="component" value="Unassembled WGS sequence"/>
</dbReference>
<dbReference type="RefSeq" id="WP_002593693.1">
    <property type="nucleotide sequence ID" value="NZ_KB850979.1"/>
</dbReference>
<dbReference type="AlphaFoldDB" id="A0A0E2H8P0"/>
<name>A0A0E2H8P0_9FIRM</name>
<dbReference type="HOGENOM" id="CLU_2552251_0_0_9"/>
<sequence length="82" mass="9270">MYPVEFPEQNGVFVAEGCEDLPACNQYNEQFMTDEVISLWQFSDDDLVAILKQLKAGIRPAIHLSVIGGQPPVSMWVRKNED</sequence>
<dbReference type="PATRIC" id="fig|999408.3.peg.3861"/>
<dbReference type="EMBL" id="AGYR01000039">
    <property type="protein sequence ID" value="ENZ12464.1"/>
    <property type="molecule type" value="Genomic_DNA"/>
</dbReference>
<proteinExistence type="predicted"/>
<evidence type="ECO:0000313" key="2">
    <source>
        <dbReference type="Proteomes" id="UP000013085"/>
    </source>
</evidence>
<organism evidence="1 2">
    <name type="scientific">[Clostridium] clostridioforme 90A8</name>
    <dbReference type="NCBI Taxonomy" id="999408"/>
    <lineage>
        <taxon>Bacteria</taxon>
        <taxon>Bacillati</taxon>
        <taxon>Bacillota</taxon>
        <taxon>Clostridia</taxon>
        <taxon>Lachnospirales</taxon>
        <taxon>Lachnospiraceae</taxon>
        <taxon>Enterocloster</taxon>
    </lineage>
</organism>
<gene>
    <name evidence="1" type="ORF">HMPREF1090_03595</name>
</gene>
<comment type="caution">
    <text evidence="1">The sequence shown here is derived from an EMBL/GenBank/DDBJ whole genome shotgun (WGS) entry which is preliminary data.</text>
</comment>
<evidence type="ECO:0000313" key="1">
    <source>
        <dbReference type="EMBL" id="ENZ12464.1"/>
    </source>
</evidence>